<dbReference type="InterPro" id="IPR000123">
    <property type="entry name" value="Reverse_transcriptase_msDNA"/>
</dbReference>
<feature type="domain" description="Reverse transcriptase" evidence="10">
    <location>
        <begin position="100"/>
        <end position="326"/>
    </location>
</feature>
<evidence type="ECO:0000256" key="5">
    <source>
        <dbReference type="ARBA" id="ARBA00022842"/>
    </source>
</evidence>
<evidence type="ECO:0000259" key="10">
    <source>
        <dbReference type="PROSITE" id="PS50878"/>
    </source>
</evidence>
<dbReference type="InterPro" id="IPR030931">
    <property type="entry name" value="Group_II_RT_mat"/>
</dbReference>
<dbReference type="InterPro" id="IPR000477">
    <property type="entry name" value="RT_dom"/>
</dbReference>
<keyword evidence="3" id="KW-0548">Nucleotidyltransferase</keyword>
<sequence>MDNSKKLQRKQTTQYRDHSVEVEVELRDKQKMPSNFMALANRESVNDESFDTSRLFEEVLERDNMLQALQRVLRNRGSHGVDGMKTDELREHIKKHWASIKTKLLEGKYNPSPVRRVEIPKPDGGIRLLGIPTVQDRMIQQAIAQVLNNIYEPTFSESSYGFRPNRSAKNAITKSKEYINEGNRWVVDMDLEKFFDKVNHDILMSKLEKKIKDRRLLKLIRKYLQSGVFINGIKISSEEGTPQGGPLSPLLANIMLDDMDKELEKRGHKFCRYADDCNIYVRTRKAGLRVMKSMTELIENKLKLTVNKSKSAVDLVSRRKFLGFSFYFSKRGAEMRIHEKSIKRFIEKIRILTNRNKGISMDFRMMKLTDVIKGWINYYGIANAGARLTKLDQWIRRRLRACIWKQWKKVKTRYRNLIKLGIPKDKAYQYSNTRKGYWRISNSPILHRSINNKYLESLGFVSLTSKYQKIH</sequence>
<reference evidence="11 12" key="1">
    <citation type="submission" date="2018-03" db="EMBL/GenBank/DDBJ databases">
        <title>Genome sequence of Clostridium vincentii DSM 10228.</title>
        <authorList>
            <person name="Poehlein A."/>
            <person name="Daniel R."/>
        </authorList>
    </citation>
    <scope>NUCLEOTIDE SEQUENCE [LARGE SCALE GENOMIC DNA]</scope>
    <source>
        <strain evidence="11 12">DSM 10228</strain>
    </source>
</reference>
<dbReference type="PANTHER" id="PTHR34047:SF8">
    <property type="entry name" value="PROTEIN YKFC"/>
    <property type="match status" value="1"/>
</dbReference>
<dbReference type="InterPro" id="IPR043128">
    <property type="entry name" value="Rev_trsase/Diguanyl_cyclase"/>
</dbReference>
<evidence type="ECO:0000256" key="9">
    <source>
        <dbReference type="ARBA" id="ARBA00048173"/>
    </source>
</evidence>
<dbReference type="PRINTS" id="PR00866">
    <property type="entry name" value="RNADNAPOLMS"/>
</dbReference>
<organism evidence="11 12">
    <name type="scientific">Clostridium vincentii</name>
    <dbReference type="NCBI Taxonomy" id="52704"/>
    <lineage>
        <taxon>Bacteria</taxon>
        <taxon>Bacillati</taxon>
        <taxon>Bacillota</taxon>
        <taxon>Clostridia</taxon>
        <taxon>Eubacteriales</taxon>
        <taxon>Clostridiaceae</taxon>
        <taxon>Clostridium</taxon>
    </lineage>
</organism>
<dbReference type="GO" id="GO:0051607">
    <property type="term" value="P:defense response to virus"/>
    <property type="evidence" value="ECO:0007669"/>
    <property type="project" value="UniProtKB-KW"/>
</dbReference>
<keyword evidence="2" id="KW-0808">Transferase</keyword>
<dbReference type="CDD" id="cd01651">
    <property type="entry name" value="RT_G2_intron"/>
    <property type="match status" value="1"/>
</dbReference>
<accession>A0A2T0B436</accession>
<dbReference type="NCBIfam" id="TIGR04416">
    <property type="entry name" value="group_II_RT_mat"/>
    <property type="match status" value="1"/>
</dbReference>
<keyword evidence="5" id="KW-0460">Magnesium</keyword>
<keyword evidence="7" id="KW-0051">Antiviral defense</keyword>
<dbReference type="EMBL" id="PVXQ01000081">
    <property type="protein sequence ID" value="PRR78650.1"/>
    <property type="molecule type" value="Genomic_DNA"/>
</dbReference>
<dbReference type="AlphaFoldDB" id="A0A2T0B436"/>
<dbReference type="GO" id="GO:0003964">
    <property type="term" value="F:RNA-directed DNA polymerase activity"/>
    <property type="evidence" value="ECO:0007669"/>
    <property type="project" value="UniProtKB-KW"/>
</dbReference>
<keyword evidence="4" id="KW-0479">Metal-binding</keyword>
<dbReference type="InterPro" id="IPR013597">
    <property type="entry name" value="Mat_intron_G2"/>
</dbReference>
<comment type="caution">
    <text evidence="11">The sequence shown here is derived from an EMBL/GenBank/DDBJ whole genome shotgun (WGS) entry which is preliminary data.</text>
</comment>
<dbReference type="SUPFAM" id="SSF56672">
    <property type="entry name" value="DNA/RNA polymerases"/>
    <property type="match status" value="1"/>
</dbReference>
<proteinExistence type="inferred from homology"/>
<dbReference type="InterPro" id="IPR043502">
    <property type="entry name" value="DNA/RNA_pol_sf"/>
</dbReference>
<comment type="similarity">
    <text evidence="8">Belongs to the bacterial reverse transcriptase family.</text>
</comment>
<evidence type="ECO:0000313" key="12">
    <source>
        <dbReference type="Proteomes" id="UP000239471"/>
    </source>
</evidence>
<evidence type="ECO:0000256" key="6">
    <source>
        <dbReference type="ARBA" id="ARBA00022918"/>
    </source>
</evidence>
<evidence type="ECO:0000256" key="7">
    <source>
        <dbReference type="ARBA" id="ARBA00023118"/>
    </source>
</evidence>
<dbReference type="Proteomes" id="UP000239471">
    <property type="component" value="Unassembled WGS sequence"/>
</dbReference>
<evidence type="ECO:0000256" key="4">
    <source>
        <dbReference type="ARBA" id="ARBA00022723"/>
    </source>
</evidence>
<dbReference type="Pfam" id="PF00078">
    <property type="entry name" value="RVT_1"/>
    <property type="match status" value="1"/>
</dbReference>
<protein>
    <recommendedName>
        <fullName evidence="1">RNA-directed DNA polymerase</fullName>
        <ecNumber evidence="1">2.7.7.49</ecNumber>
    </recommendedName>
</protein>
<comment type="catalytic activity">
    <reaction evidence="9">
        <text>DNA(n) + a 2'-deoxyribonucleoside 5'-triphosphate = DNA(n+1) + diphosphate</text>
        <dbReference type="Rhea" id="RHEA:22508"/>
        <dbReference type="Rhea" id="RHEA-COMP:17339"/>
        <dbReference type="Rhea" id="RHEA-COMP:17340"/>
        <dbReference type="ChEBI" id="CHEBI:33019"/>
        <dbReference type="ChEBI" id="CHEBI:61560"/>
        <dbReference type="ChEBI" id="CHEBI:173112"/>
        <dbReference type="EC" id="2.7.7.49"/>
    </reaction>
</comment>
<dbReference type="Gene3D" id="3.30.70.270">
    <property type="match status" value="1"/>
</dbReference>
<dbReference type="InterPro" id="IPR051083">
    <property type="entry name" value="GrpII_Intron_Splice-Mob/Def"/>
</dbReference>
<evidence type="ECO:0000256" key="8">
    <source>
        <dbReference type="ARBA" id="ARBA00034120"/>
    </source>
</evidence>
<dbReference type="EC" id="2.7.7.49" evidence="1"/>
<name>A0A2T0B436_9CLOT</name>
<dbReference type="RefSeq" id="WP_207655407.1">
    <property type="nucleotide sequence ID" value="NZ_PVXQ01000081.1"/>
</dbReference>
<evidence type="ECO:0000256" key="2">
    <source>
        <dbReference type="ARBA" id="ARBA00022679"/>
    </source>
</evidence>
<evidence type="ECO:0000256" key="1">
    <source>
        <dbReference type="ARBA" id="ARBA00012493"/>
    </source>
</evidence>
<evidence type="ECO:0000256" key="3">
    <source>
        <dbReference type="ARBA" id="ARBA00022695"/>
    </source>
</evidence>
<dbReference type="GO" id="GO:0003723">
    <property type="term" value="F:RNA binding"/>
    <property type="evidence" value="ECO:0007669"/>
    <property type="project" value="InterPro"/>
</dbReference>
<gene>
    <name evidence="11" type="primary">ltrA_2</name>
    <name evidence="11" type="ORF">CLVI_34600</name>
</gene>
<keyword evidence="12" id="KW-1185">Reference proteome</keyword>
<dbReference type="Pfam" id="PF08388">
    <property type="entry name" value="GIIM"/>
    <property type="match status" value="1"/>
</dbReference>
<keyword evidence="6" id="KW-0695">RNA-directed DNA polymerase</keyword>
<dbReference type="GO" id="GO:0046872">
    <property type="term" value="F:metal ion binding"/>
    <property type="evidence" value="ECO:0007669"/>
    <property type="project" value="UniProtKB-KW"/>
</dbReference>
<dbReference type="PANTHER" id="PTHR34047">
    <property type="entry name" value="NUCLEAR INTRON MATURASE 1, MITOCHONDRIAL-RELATED"/>
    <property type="match status" value="1"/>
</dbReference>
<dbReference type="PROSITE" id="PS50878">
    <property type="entry name" value="RT_POL"/>
    <property type="match status" value="1"/>
</dbReference>
<evidence type="ECO:0000313" key="11">
    <source>
        <dbReference type="EMBL" id="PRR78650.1"/>
    </source>
</evidence>